<name>A0A0B5E2T7_9RHOB</name>
<gene>
    <name evidence="3" type="ORF">P73_2047</name>
</gene>
<reference evidence="3 4" key="1">
    <citation type="journal article" date="2014" name="Int. J. Syst. Evol. Microbiol.">
        <title>Celeribacter indicus sp. nov., a polycyclic aromatic hydrocarbon-degrading bacterium from deep-sea sediment and reclassification of Huaishuia halophila as Celeribacter halophilus comb. nov.</title>
        <authorList>
            <person name="Lai Q."/>
            <person name="Cao J."/>
            <person name="Yuan J."/>
            <person name="Li F."/>
            <person name="Shao Z."/>
        </authorList>
    </citation>
    <scope>NUCLEOTIDE SEQUENCE [LARGE SCALE GENOMIC DNA]</scope>
    <source>
        <strain evidence="3">P73</strain>
    </source>
</reference>
<keyword evidence="1 2" id="KW-0732">Signal</keyword>
<dbReference type="RefSeq" id="WP_043869502.1">
    <property type="nucleotide sequence ID" value="NZ_CP004393.1"/>
</dbReference>
<protein>
    <submittedName>
        <fullName evidence="3">ABC transporter substrate-binding protein</fullName>
    </submittedName>
</protein>
<organism evidence="3 4">
    <name type="scientific">Celeribacter indicus</name>
    <dbReference type="NCBI Taxonomy" id="1208324"/>
    <lineage>
        <taxon>Bacteria</taxon>
        <taxon>Pseudomonadati</taxon>
        <taxon>Pseudomonadota</taxon>
        <taxon>Alphaproteobacteria</taxon>
        <taxon>Rhodobacterales</taxon>
        <taxon>Roseobacteraceae</taxon>
        <taxon>Celeribacter</taxon>
    </lineage>
</organism>
<dbReference type="Proteomes" id="UP000031521">
    <property type="component" value="Chromosome"/>
</dbReference>
<dbReference type="AlphaFoldDB" id="A0A0B5E2T7"/>
<sequence>MNGTPYLTLSAAALAVHLSGAGAIAQDLETQTLEEVAQAAQEEGTIVWYESIPLEEAEEVMNDFLADYPDLEFNYVTVGGSQRLARVTQESLGGGPTADVLTDVAGSVMMMADRGFVRAVDWEKLGVEPGSENAPNEYMLRTNAAVYVTLYNTNLVDEADVPKTYDDLLDEKYTGQWGTWARPNGIVNLLPAWGEEQTREYVEALAETRPTLYRNPQAAAEAVGAGEIAMAHFEPYHTALPTIEKGAPVAVAFLEPVPVASLYGYLPEFAEHPNAGKLFLSWLASPEGAASVERATGRGSPFSPGTEMSATMEGMEVSTLTAEEESGRADEIGALENEIAEMLRGH</sequence>
<evidence type="ECO:0000256" key="1">
    <source>
        <dbReference type="ARBA" id="ARBA00022729"/>
    </source>
</evidence>
<keyword evidence="4" id="KW-1185">Reference proteome</keyword>
<proteinExistence type="predicted"/>
<dbReference type="SUPFAM" id="SSF53850">
    <property type="entry name" value="Periplasmic binding protein-like II"/>
    <property type="match status" value="1"/>
</dbReference>
<dbReference type="InterPro" id="IPR006059">
    <property type="entry name" value="SBP"/>
</dbReference>
<evidence type="ECO:0000313" key="3">
    <source>
        <dbReference type="EMBL" id="AJE46762.1"/>
    </source>
</evidence>
<dbReference type="HOGENOM" id="CLU_780082_0_0_5"/>
<dbReference type="Pfam" id="PF13416">
    <property type="entry name" value="SBP_bac_8"/>
    <property type="match status" value="1"/>
</dbReference>
<accession>A0A0B5E2T7</accession>
<dbReference type="OrthoDB" id="7374867at2"/>
<dbReference type="Gene3D" id="3.40.190.10">
    <property type="entry name" value="Periplasmic binding protein-like II"/>
    <property type="match status" value="2"/>
</dbReference>
<dbReference type="PANTHER" id="PTHR30006">
    <property type="entry name" value="THIAMINE-BINDING PERIPLASMIC PROTEIN-RELATED"/>
    <property type="match status" value="1"/>
</dbReference>
<evidence type="ECO:0000313" key="4">
    <source>
        <dbReference type="Proteomes" id="UP000031521"/>
    </source>
</evidence>
<dbReference type="EMBL" id="CP004393">
    <property type="protein sequence ID" value="AJE46762.1"/>
    <property type="molecule type" value="Genomic_DNA"/>
</dbReference>
<dbReference type="PANTHER" id="PTHR30006:SF24">
    <property type="entry name" value="SLL0237 PROTEIN"/>
    <property type="match status" value="1"/>
</dbReference>
<feature type="signal peptide" evidence="2">
    <location>
        <begin position="1"/>
        <end position="25"/>
    </location>
</feature>
<dbReference type="KEGG" id="cid:P73_2047"/>
<feature type="chain" id="PRO_5002114286" evidence="2">
    <location>
        <begin position="26"/>
        <end position="346"/>
    </location>
</feature>
<dbReference type="STRING" id="1208324.P73_2047"/>
<evidence type="ECO:0000256" key="2">
    <source>
        <dbReference type="SAM" id="SignalP"/>
    </source>
</evidence>